<dbReference type="STRING" id="1081109.A0A167YKI2"/>
<evidence type="ECO:0000259" key="3">
    <source>
        <dbReference type="Pfam" id="PF12708"/>
    </source>
</evidence>
<comment type="caution">
    <text evidence="4">The sequence shown here is derived from an EMBL/GenBank/DDBJ whole genome shotgun (WGS) entry which is preliminary data.</text>
</comment>
<dbReference type="InterPro" id="IPR011050">
    <property type="entry name" value="Pectin_lyase_fold/virulence"/>
</dbReference>
<dbReference type="PANTHER" id="PTHR33928">
    <property type="entry name" value="POLYGALACTURONASE QRT3"/>
    <property type="match status" value="1"/>
</dbReference>
<feature type="signal peptide" evidence="2">
    <location>
        <begin position="1"/>
        <end position="16"/>
    </location>
</feature>
<dbReference type="Gene3D" id="2.160.20.10">
    <property type="entry name" value="Single-stranded right-handed beta-helix, Pectin lyase-like"/>
    <property type="match status" value="2"/>
</dbReference>
<feature type="chain" id="PRO_5007894755" evidence="2">
    <location>
        <begin position="17"/>
        <end position="583"/>
    </location>
</feature>
<keyword evidence="5" id="KW-1185">Reference proteome</keyword>
<proteinExistence type="predicted"/>
<feature type="domain" description="Rhamnogalacturonase A/B/Epimerase-like pectate lyase" evidence="3">
    <location>
        <begin position="101"/>
        <end position="271"/>
    </location>
</feature>
<dbReference type="Proteomes" id="UP000078544">
    <property type="component" value="Unassembled WGS sequence"/>
</dbReference>
<keyword evidence="2" id="KW-0732">Signal</keyword>
<dbReference type="Pfam" id="PF12708">
    <property type="entry name" value="Pect-lyase_RHGA_epim"/>
    <property type="match status" value="1"/>
</dbReference>
<name>A0A167YKI2_9HYPO</name>
<dbReference type="GO" id="GO:0004650">
    <property type="term" value="F:polygalacturonase activity"/>
    <property type="evidence" value="ECO:0007669"/>
    <property type="project" value="InterPro"/>
</dbReference>
<gene>
    <name evidence="4" type="ORF">AAL_06703</name>
</gene>
<reference evidence="4 5" key="1">
    <citation type="journal article" date="2016" name="Genome Biol. Evol.">
        <title>Divergent and convergent evolution of fungal pathogenicity.</title>
        <authorList>
            <person name="Shang Y."/>
            <person name="Xiao G."/>
            <person name="Zheng P."/>
            <person name="Cen K."/>
            <person name="Zhan S."/>
            <person name="Wang C."/>
        </authorList>
    </citation>
    <scope>NUCLEOTIDE SEQUENCE [LARGE SCALE GENOMIC DNA]</scope>
    <source>
        <strain evidence="4 5">RCEF 2490</strain>
    </source>
</reference>
<evidence type="ECO:0000256" key="2">
    <source>
        <dbReference type="SAM" id="SignalP"/>
    </source>
</evidence>
<dbReference type="InterPro" id="IPR012334">
    <property type="entry name" value="Pectin_lyas_fold"/>
</dbReference>
<protein>
    <submittedName>
        <fullName evidence="4">Glucan endo-1,3-beta-glucosidase</fullName>
    </submittedName>
</protein>
<dbReference type="OrthoDB" id="1046782at2759"/>
<dbReference type="AlphaFoldDB" id="A0A167YKI2"/>
<dbReference type="InterPro" id="IPR039279">
    <property type="entry name" value="QRT3-like"/>
</dbReference>
<evidence type="ECO:0000313" key="4">
    <source>
        <dbReference type="EMBL" id="KZZ91467.1"/>
    </source>
</evidence>
<dbReference type="InterPro" id="IPR024535">
    <property type="entry name" value="RHGA/B-epi-like_pectate_lyase"/>
</dbReference>
<evidence type="ECO:0000256" key="1">
    <source>
        <dbReference type="SAM" id="MobiDB-lite"/>
    </source>
</evidence>
<dbReference type="SUPFAM" id="SSF51126">
    <property type="entry name" value="Pectin lyase-like"/>
    <property type="match status" value="1"/>
</dbReference>
<feature type="region of interest" description="Disordered" evidence="1">
    <location>
        <begin position="450"/>
        <end position="474"/>
    </location>
</feature>
<dbReference type="PANTHER" id="PTHR33928:SF2">
    <property type="entry name" value="PECTATE LYASE SUPERFAMILY PROTEIN DOMAIN-CONTAINING PROTEIN-RELATED"/>
    <property type="match status" value="1"/>
</dbReference>
<dbReference type="EMBL" id="AZGY01000018">
    <property type="protein sequence ID" value="KZZ91467.1"/>
    <property type="molecule type" value="Genomic_DNA"/>
</dbReference>
<evidence type="ECO:0000313" key="5">
    <source>
        <dbReference type="Proteomes" id="UP000078544"/>
    </source>
</evidence>
<sequence>MRVSLLLGCVLPSVTALAHPAAETLEARQEPAAAASSSWFLPNLDHTSGPVRGYVPNLYDANGKPVYSYPVYKSVSDVKDLANAITSDGPKGQRDNCWLVGQPRVVYLAPGTYTLSSTLYFNTDTILIGDAKNPPTIRAAPGFNGDYLVVGGQGDDDARPCGGYFGETHFSVMIKNVVLDTSANAGKRDFTALSWAVAQNCALVNVKINMPQGAHTGMVLKPGSTISVSDVTFTYGNVGLQWSGHQQGQLKGLTFDKCTTGIAIDKGNTISIFAPTCKTVGRCIVLNSGNPWVAVLDGQSINSGTFFTSASPHVNFMLENIAKDTLDSNMVEVDGVAKVGKVGSLGTYIYGNTYDGGSRANYQTNPTAKPVSRPAALAPGPGGRFPNIAAPHGRGIRTAVKGGVLVEATAGTWLAGLGSEHNWLYQLALHDAANVLVSLFQSETNYNQGNNGAALPGSAEQPFSPRDRTPSDPDYSWCADDDRACRMGLAQYYVGNNSAVWHYAAGSWNFDSLTKVSQGLMNYIRDPVAVGGPDAHLHLHGYTVGPKVSRAMRLPGGKQFGNASDDGYAGSWQSLVADVAVQS</sequence>
<organism evidence="4 5">
    <name type="scientific">Moelleriella libera RCEF 2490</name>
    <dbReference type="NCBI Taxonomy" id="1081109"/>
    <lineage>
        <taxon>Eukaryota</taxon>
        <taxon>Fungi</taxon>
        <taxon>Dikarya</taxon>
        <taxon>Ascomycota</taxon>
        <taxon>Pezizomycotina</taxon>
        <taxon>Sordariomycetes</taxon>
        <taxon>Hypocreomycetidae</taxon>
        <taxon>Hypocreales</taxon>
        <taxon>Clavicipitaceae</taxon>
        <taxon>Moelleriella</taxon>
    </lineage>
</organism>
<accession>A0A167YKI2</accession>